<dbReference type="PANTHER" id="PTHR11073:SF1">
    <property type="entry name" value="CALNEXIN 14D-RELATED"/>
    <property type="match status" value="1"/>
</dbReference>
<dbReference type="InterPro" id="IPR009033">
    <property type="entry name" value="Calreticulin/calnexin_P_dom_sf"/>
</dbReference>
<sequence>MEPNNEFQILIDGEDKKKANFLSFEDFEPALIPSKTITDPDDKNPEDWDDRAKILDPTATKPETGMRMHP</sequence>
<keyword evidence="2" id="KW-0812">Transmembrane</keyword>
<dbReference type="PANTHER" id="PTHR11073">
    <property type="entry name" value="CALRETICULIN AND CALNEXIN"/>
    <property type="match status" value="1"/>
</dbReference>
<dbReference type="GO" id="GO:0051082">
    <property type="term" value="F:unfolded protein binding"/>
    <property type="evidence" value="ECO:0007669"/>
    <property type="project" value="InterPro"/>
</dbReference>
<gene>
    <name evidence="7" type="ORF">RIF29_07724</name>
</gene>
<comment type="caution">
    <text evidence="7">The sequence shown here is derived from an EMBL/GenBank/DDBJ whole genome shotgun (WGS) entry which is preliminary data.</text>
</comment>
<evidence type="ECO:0000313" key="7">
    <source>
        <dbReference type="EMBL" id="KAK7292061.1"/>
    </source>
</evidence>
<keyword evidence="3" id="KW-1133">Transmembrane helix</keyword>
<keyword evidence="8" id="KW-1185">Reference proteome</keyword>
<comment type="subcellular location">
    <subcellularLocation>
        <location evidence="1">Endoplasmic reticulum membrane</location>
        <topology evidence="1">Single-pass membrane protein</topology>
    </subcellularLocation>
</comment>
<feature type="region of interest" description="Disordered" evidence="6">
    <location>
        <begin position="33"/>
        <end position="70"/>
    </location>
</feature>
<proteinExistence type="inferred from homology"/>
<evidence type="ECO:0000256" key="5">
    <source>
        <dbReference type="RuleBase" id="RU362126"/>
    </source>
</evidence>
<evidence type="ECO:0000256" key="3">
    <source>
        <dbReference type="ARBA" id="ARBA00022989"/>
    </source>
</evidence>
<dbReference type="GO" id="GO:0005509">
    <property type="term" value="F:calcium ion binding"/>
    <property type="evidence" value="ECO:0007669"/>
    <property type="project" value="InterPro"/>
</dbReference>
<evidence type="ECO:0000256" key="6">
    <source>
        <dbReference type="SAM" id="MobiDB-lite"/>
    </source>
</evidence>
<evidence type="ECO:0000256" key="1">
    <source>
        <dbReference type="ARBA" id="ARBA00004389"/>
    </source>
</evidence>
<dbReference type="InterPro" id="IPR001580">
    <property type="entry name" value="Calret/calnex"/>
</dbReference>
<evidence type="ECO:0000256" key="2">
    <source>
        <dbReference type="ARBA" id="ARBA00022692"/>
    </source>
</evidence>
<keyword evidence="5" id="KW-0256">Endoplasmic reticulum</keyword>
<dbReference type="Gene3D" id="2.10.250.10">
    <property type="entry name" value="Calreticulin/calnexin, P domain"/>
    <property type="match status" value="1"/>
</dbReference>
<keyword evidence="4" id="KW-0472">Membrane</keyword>
<dbReference type="GO" id="GO:0036503">
    <property type="term" value="P:ERAD pathway"/>
    <property type="evidence" value="ECO:0007669"/>
    <property type="project" value="TreeGrafter"/>
</dbReference>
<dbReference type="Proteomes" id="UP001372338">
    <property type="component" value="Unassembled WGS sequence"/>
</dbReference>
<accession>A0AAN9J5L2</accession>
<evidence type="ECO:0000256" key="4">
    <source>
        <dbReference type="ARBA" id="ARBA00023136"/>
    </source>
</evidence>
<dbReference type="AlphaFoldDB" id="A0AAN9J5L2"/>
<dbReference type="EMBL" id="JAYWIO010000001">
    <property type="protein sequence ID" value="KAK7292061.1"/>
    <property type="molecule type" value="Genomic_DNA"/>
</dbReference>
<protein>
    <submittedName>
        <fullName evidence="7">Uncharacterized protein</fullName>
    </submittedName>
</protein>
<dbReference type="SUPFAM" id="SSF63887">
    <property type="entry name" value="P-domain of calnexin/calreticulin"/>
    <property type="match status" value="1"/>
</dbReference>
<comment type="similarity">
    <text evidence="5">Belongs to the calreticulin family.</text>
</comment>
<dbReference type="GO" id="GO:0006457">
    <property type="term" value="P:protein folding"/>
    <property type="evidence" value="ECO:0007669"/>
    <property type="project" value="InterPro"/>
</dbReference>
<dbReference type="Pfam" id="PF00262">
    <property type="entry name" value="Calreticulin"/>
    <property type="match status" value="1"/>
</dbReference>
<reference evidence="7 8" key="1">
    <citation type="submission" date="2024-01" db="EMBL/GenBank/DDBJ databases">
        <title>The genomes of 5 underutilized Papilionoideae crops provide insights into root nodulation and disease resistanc.</title>
        <authorList>
            <person name="Yuan L."/>
        </authorList>
    </citation>
    <scope>NUCLEOTIDE SEQUENCE [LARGE SCALE GENOMIC DNA]</scope>
    <source>
        <strain evidence="7">ZHUSHIDOU_FW_LH</strain>
        <tissue evidence="7">Leaf</tissue>
    </source>
</reference>
<dbReference type="GO" id="GO:0005789">
    <property type="term" value="C:endoplasmic reticulum membrane"/>
    <property type="evidence" value="ECO:0007669"/>
    <property type="project" value="UniProtKB-SubCell"/>
</dbReference>
<feature type="compositionally biased region" description="Basic and acidic residues" evidence="6">
    <location>
        <begin position="38"/>
        <end position="54"/>
    </location>
</feature>
<evidence type="ECO:0000313" key="8">
    <source>
        <dbReference type="Proteomes" id="UP001372338"/>
    </source>
</evidence>
<organism evidence="7 8">
    <name type="scientific">Crotalaria pallida</name>
    <name type="common">Smooth rattlebox</name>
    <name type="synonym">Crotalaria striata</name>
    <dbReference type="NCBI Taxonomy" id="3830"/>
    <lineage>
        <taxon>Eukaryota</taxon>
        <taxon>Viridiplantae</taxon>
        <taxon>Streptophyta</taxon>
        <taxon>Embryophyta</taxon>
        <taxon>Tracheophyta</taxon>
        <taxon>Spermatophyta</taxon>
        <taxon>Magnoliopsida</taxon>
        <taxon>eudicotyledons</taxon>
        <taxon>Gunneridae</taxon>
        <taxon>Pentapetalae</taxon>
        <taxon>rosids</taxon>
        <taxon>fabids</taxon>
        <taxon>Fabales</taxon>
        <taxon>Fabaceae</taxon>
        <taxon>Papilionoideae</taxon>
        <taxon>50 kb inversion clade</taxon>
        <taxon>genistoids sensu lato</taxon>
        <taxon>core genistoids</taxon>
        <taxon>Crotalarieae</taxon>
        <taxon>Crotalaria</taxon>
    </lineage>
</organism>
<keyword evidence="5" id="KW-0143">Chaperone</keyword>
<name>A0AAN9J5L2_CROPI</name>